<name>A0A3R7MDN6_PENVA</name>
<evidence type="ECO:0000313" key="3">
    <source>
        <dbReference type="Proteomes" id="UP000283509"/>
    </source>
</evidence>
<evidence type="ECO:0000256" key="1">
    <source>
        <dbReference type="SAM" id="MobiDB-lite"/>
    </source>
</evidence>
<keyword evidence="3" id="KW-1185">Reference proteome</keyword>
<comment type="caution">
    <text evidence="2">The sequence shown here is derived from an EMBL/GenBank/DDBJ whole genome shotgun (WGS) entry which is preliminary data.</text>
</comment>
<gene>
    <name evidence="2" type="ORF">C7M84_002221</name>
</gene>
<feature type="region of interest" description="Disordered" evidence="1">
    <location>
        <begin position="155"/>
        <end position="207"/>
    </location>
</feature>
<reference evidence="2 3" key="1">
    <citation type="submission" date="2018-04" db="EMBL/GenBank/DDBJ databases">
        <authorList>
            <person name="Zhang X."/>
            <person name="Yuan J."/>
            <person name="Li F."/>
            <person name="Xiang J."/>
        </authorList>
    </citation>
    <scope>NUCLEOTIDE SEQUENCE [LARGE SCALE GENOMIC DNA]</scope>
    <source>
        <tissue evidence="2">Muscle</tissue>
    </source>
</reference>
<accession>A0A3R7MDN6</accession>
<dbReference type="AlphaFoldDB" id="A0A3R7MDN6"/>
<reference evidence="2 3" key="2">
    <citation type="submission" date="2019-01" db="EMBL/GenBank/DDBJ databases">
        <title>The decoding of complex shrimp genome reveals the adaptation for benthos swimmer, frequently molting mechanism and breeding impact on genome.</title>
        <authorList>
            <person name="Sun Y."/>
            <person name="Gao Y."/>
            <person name="Yu Y."/>
        </authorList>
    </citation>
    <scope>NUCLEOTIDE SEQUENCE [LARGE SCALE GENOMIC DNA]</scope>
    <source>
        <tissue evidence="2">Muscle</tissue>
    </source>
</reference>
<sequence length="425" mass="45960">MAGFSPCPCPHLLYGSEDHSSAPVVGGVDIPPVCRVQSAVIFFSATRRAVGQPIIVCGRALHGPTACSRCLPCPAIRPRSQGLAHQPRRTQDLRPHHPWLREEVAEQPPRLPPPVTVSTQRPAPVASYLAPVLGGQPDADAGDRRDTLGHQWVTTATSREPASSSASGLQPPPPMLSGSVPGPAAHPPTQYGPHLQQATPVSQPPAHLHMAPPVVVSCIPPYSQSVPARQCDHTCPRSTLAIGRDELPIFCGEMPASQGIQRSQELESWISSIELSTRPAISEAYIRMARSRVSRYAWSVLNSPVFANIQDWVSFQAQLQDQFRGVATAQHFYEMHGQARMVVGQGPLDLFRAVEPAVQQGVRDYPQDIGNAKGLMQPPSGKDYQVGFVDSYSGTTSPLLARWPRSARPSGILWWAVIEFVATSA</sequence>
<feature type="compositionally biased region" description="Polar residues" evidence="1">
    <location>
        <begin position="155"/>
        <end position="168"/>
    </location>
</feature>
<organism evidence="2 3">
    <name type="scientific">Penaeus vannamei</name>
    <name type="common">Whiteleg shrimp</name>
    <name type="synonym">Litopenaeus vannamei</name>
    <dbReference type="NCBI Taxonomy" id="6689"/>
    <lineage>
        <taxon>Eukaryota</taxon>
        <taxon>Metazoa</taxon>
        <taxon>Ecdysozoa</taxon>
        <taxon>Arthropoda</taxon>
        <taxon>Crustacea</taxon>
        <taxon>Multicrustacea</taxon>
        <taxon>Malacostraca</taxon>
        <taxon>Eumalacostraca</taxon>
        <taxon>Eucarida</taxon>
        <taxon>Decapoda</taxon>
        <taxon>Dendrobranchiata</taxon>
        <taxon>Penaeoidea</taxon>
        <taxon>Penaeidae</taxon>
        <taxon>Penaeus</taxon>
    </lineage>
</organism>
<dbReference type="EMBL" id="QCYY01001295">
    <property type="protein sequence ID" value="ROT79063.1"/>
    <property type="molecule type" value="Genomic_DNA"/>
</dbReference>
<evidence type="ECO:0000313" key="2">
    <source>
        <dbReference type="EMBL" id="ROT79063.1"/>
    </source>
</evidence>
<protein>
    <submittedName>
        <fullName evidence="2">Uncharacterized protein</fullName>
    </submittedName>
</protein>
<dbReference type="Proteomes" id="UP000283509">
    <property type="component" value="Unassembled WGS sequence"/>
</dbReference>
<proteinExistence type="predicted"/>